<accession>A0ABW9HXZ3</accession>
<sequence length="118" mass="12259">MSKASEEVEEPSRASGACALAVLGGVVVVAFAIDEAAGVLFVVTSGTVALWRRARRMSDSSATPPPPPGRPSCRDCAGHTLLSVTPLEGQKGMSIYTSAPPDRPAYTHVHIAEGVTDR</sequence>
<evidence type="ECO:0000313" key="4">
    <source>
        <dbReference type="Proteomes" id="UP001631957"/>
    </source>
</evidence>
<comment type="caution">
    <text evidence="3">The sequence shown here is derived from an EMBL/GenBank/DDBJ whole genome shotgun (WGS) entry which is preliminary data.</text>
</comment>
<feature type="transmembrane region" description="Helical" evidence="2">
    <location>
        <begin position="20"/>
        <end position="51"/>
    </location>
</feature>
<evidence type="ECO:0000256" key="1">
    <source>
        <dbReference type="SAM" id="MobiDB-lite"/>
    </source>
</evidence>
<reference evidence="3 4" key="1">
    <citation type="submission" date="2024-12" db="EMBL/GenBank/DDBJ databases">
        <title>Forecasting of Potato common scab and diversities of Pathogenic streptomyces spp. in china.</title>
        <authorList>
            <person name="Handique U."/>
            <person name="Wu J."/>
        </authorList>
    </citation>
    <scope>NUCLEOTIDE SEQUENCE [LARGE SCALE GENOMIC DNA]</scope>
    <source>
        <strain evidence="3 4">ZRIMU1530</strain>
    </source>
</reference>
<name>A0ABW9HXZ3_9ACTN</name>
<evidence type="ECO:0000256" key="2">
    <source>
        <dbReference type="SAM" id="Phobius"/>
    </source>
</evidence>
<keyword evidence="2" id="KW-0472">Membrane</keyword>
<evidence type="ECO:0008006" key="5">
    <source>
        <dbReference type="Google" id="ProtNLM"/>
    </source>
</evidence>
<protein>
    <recommendedName>
        <fullName evidence="5">Secreted protein</fullName>
    </recommendedName>
</protein>
<keyword evidence="4" id="KW-1185">Reference proteome</keyword>
<organism evidence="3 4">
    <name type="scientific">Streptomyces niveiscabiei</name>
    <dbReference type="NCBI Taxonomy" id="164115"/>
    <lineage>
        <taxon>Bacteria</taxon>
        <taxon>Bacillati</taxon>
        <taxon>Actinomycetota</taxon>
        <taxon>Actinomycetes</taxon>
        <taxon>Kitasatosporales</taxon>
        <taxon>Streptomycetaceae</taxon>
        <taxon>Streptomyces</taxon>
    </lineage>
</organism>
<dbReference type="EMBL" id="JBJVNI010000015">
    <property type="protein sequence ID" value="MFM9612481.1"/>
    <property type="molecule type" value="Genomic_DNA"/>
</dbReference>
<gene>
    <name evidence="3" type="ORF">ACKI18_27680</name>
</gene>
<proteinExistence type="predicted"/>
<feature type="region of interest" description="Disordered" evidence="1">
    <location>
        <begin position="55"/>
        <end position="77"/>
    </location>
</feature>
<dbReference type="RefSeq" id="WP_109364533.1">
    <property type="nucleotide sequence ID" value="NZ_JBJVNI010000015.1"/>
</dbReference>
<evidence type="ECO:0000313" key="3">
    <source>
        <dbReference type="EMBL" id="MFM9612481.1"/>
    </source>
</evidence>
<keyword evidence="2" id="KW-1133">Transmembrane helix</keyword>
<keyword evidence="2" id="KW-0812">Transmembrane</keyword>
<dbReference type="Proteomes" id="UP001631957">
    <property type="component" value="Unassembled WGS sequence"/>
</dbReference>